<dbReference type="EMBL" id="SJPI01000002">
    <property type="protein sequence ID" value="TWT50513.1"/>
    <property type="molecule type" value="Genomic_DNA"/>
</dbReference>
<proteinExistence type="predicted"/>
<dbReference type="RefSeq" id="WP_146515733.1">
    <property type="nucleotide sequence ID" value="NZ_SJPI01000002.1"/>
</dbReference>
<gene>
    <name evidence="2" type="ORF">Pla22_32560</name>
</gene>
<dbReference type="OrthoDB" id="253619at2"/>
<name>A0A5C5WKM1_9BACT</name>
<evidence type="ECO:0000256" key="1">
    <source>
        <dbReference type="SAM" id="Phobius"/>
    </source>
</evidence>
<comment type="caution">
    <text evidence="2">The sequence shown here is derived from an EMBL/GenBank/DDBJ whole genome shotgun (WGS) entry which is preliminary data.</text>
</comment>
<keyword evidence="1" id="KW-0472">Membrane</keyword>
<dbReference type="InterPro" id="IPR012902">
    <property type="entry name" value="N_methyl_site"/>
</dbReference>
<keyword evidence="3" id="KW-1185">Reference proteome</keyword>
<dbReference type="AlphaFoldDB" id="A0A5C5WKM1"/>
<evidence type="ECO:0008006" key="4">
    <source>
        <dbReference type="Google" id="ProtNLM"/>
    </source>
</evidence>
<evidence type="ECO:0000313" key="3">
    <source>
        <dbReference type="Proteomes" id="UP000316598"/>
    </source>
</evidence>
<evidence type="ECO:0000313" key="2">
    <source>
        <dbReference type="EMBL" id="TWT50513.1"/>
    </source>
</evidence>
<protein>
    <recommendedName>
        <fullName evidence="4">Type II secretion system protein G</fullName>
    </recommendedName>
</protein>
<dbReference type="InterPro" id="IPR045584">
    <property type="entry name" value="Pilin-like"/>
</dbReference>
<dbReference type="NCBIfam" id="TIGR02532">
    <property type="entry name" value="IV_pilin_GFxxxE"/>
    <property type="match status" value="1"/>
</dbReference>
<keyword evidence="1" id="KW-0812">Transmembrane</keyword>
<reference evidence="2 3" key="1">
    <citation type="submission" date="2019-02" db="EMBL/GenBank/DDBJ databases">
        <title>Deep-cultivation of Planctomycetes and their phenomic and genomic characterization uncovers novel biology.</title>
        <authorList>
            <person name="Wiegand S."/>
            <person name="Jogler M."/>
            <person name="Boedeker C."/>
            <person name="Pinto D."/>
            <person name="Vollmers J."/>
            <person name="Rivas-Marin E."/>
            <person name="Kohn T."/>
            <person name="Peeters S.H."/>
            <person name="Heuer A."/>
            <person name="Rast P."/>
            <person name="Oberbeckmann S."/>
            <person name="Bunk B."/>
            <person name="Jeske O."/>
            <person name="Meyerdierks A."/>
            <person name="Storesund J.E."/>
            <person name="Kallscheuer N."/>
            <person name="Luecker S."/>
            <person name="Lage O.M."/>
            <person name="Pohl T."/>
            <person name="Merkel B.J."/>
            <person name="Hornburger P."/>
            <person name="Mueller R.-W."/>
            <person name="Bruemmer F."/>
            <person name="Labrenz M."/>
            <person name="Spormann A.M."/>
            <person name="Op Den Camp H."/>
            <person name="Overmann J."/>
            <person name="Amann R."/>
            <person name="Jetten M.S.M."/>
            <person name="Mascher T."/>
            <person name="Medema M.H."/>
            <person name="Devos D.P."/>
            <person name="Kaster A.-K."/>
            <person name="Ovreas L."/>
            <person name="Rohde M."/>
            <person name="Galperin M.Y."/>
            <person name="Jogler C."/>
        </authorList>
    </citation>
    <scope>NUCLEOTIDE SEQUENCE [LARGE SCALE GENOMIC DNA]</scope>
    <source>
        <strain evidence="2 3">Pla22</strain>
    </source>
</reference>
<accession>A0A5C5WKM1</accession>
<organism evidence="2 3">
    <name type="scientific">Rubripirellula amarantea</name>
    <dbReference type="NCBI Taxonomy" id="2527999"/>
    <lineage>
        <taxon>Bacteria</taxon>
        <taxon>Pseudomonadati</taxon>
        <taxon>Planctomycetota</taxon>
        <taxon>Planctomycetia</taxon>
        <taxon>Pirellulales</taxon>
        <taxon>Pirellulaceae</taxon>
        <taxon>Rubripirellula</taxon>
    </lineage>
</organism>
<keyword evidence="1" id="KW-1133">Transmembrane helix</keyword>
<sequence>MITCRSSKRSSSKPAFTLVELLVSIVIIGIIGGMVSQALTGANQQAKRNRAEAYINQLNLMVMQMYEEESRRIPFAPVSLRQNTLDDARASKSRSLAILNWQRDYLRCVFPGQPLDLRRPPIDVGYPAYRDTGLRPVRIDPLEDSSTLSAWNAALYENSLRHVARVKYQRRVEALVGQKAGIAGLSFNACVDGDLNNGEWTTEHEGAECLYLILASNLFNGSPGIDALKSDDLGDTDDDGVPEVLDPWGRPVGFARWAPGYFLRQNWEPDSSLTSLTDEELHLLKGDLAKDPIDLLLSDPRYAGVTGIPNFQADDPFPLVPIVVSAGSDGVFDMVGFDAPLNPAIDYANTPLSSMPADTGTLTFPAGLRFVDPYLLGVAVNDQFGAVRDTDEQGFDNSGDNVLPSLPIR</sequence>
<dbReference type="Proteomes" id="UP000316598">
    <property type="component" value="Unassembled WGS sequence"/>
</dbReference>
<dbReference type="Gene3D" id="3.30.700.10">
    <property type="entry name" value="Glycoprotein, Type 4 Pilin"/>
    <property type="match status" value="1"/>
</dbReference>
<dbReference type="SUPFAM" id="SSF54523">
    <property type="entry name" value="Pili subunits"/>
    <property type="match status" value="1"/>
</dbReference>
<feature type="transmembrane region" description="Helical" evidence="1">
    <location>
        <begin position="15"/>
        <end position="35"/>
    </location>
</feature>
<dbReference type="Pfam" id="PF07963">
    <property type="entry name" value="N_methyl"/>
    <property type="match status" value="1"/>
</dbReference>